<protein>
    <submittedName>
        <fullName evidence="2">Uncharacterized protein</fullName>
    </submittedName>
</protein>
<dbReference type="EMBL" id="LGIQ01000011">
    <property type="protein sequence ID" value="KNB69672.1"/>
    <property type="molecule type" value="Genomic_DNA"/>
</dbReference>
<dbReference type="Proteomes" id="UP000319578">
    <property type="component" value="Unassembled WGS sequence"/>
</dbReference>
<evidence type="ECO:0000313" key="4">
    <source>
        <dbReference type="Proteomes" id="UP000319578"/>
    </source>
</evidence>
<dbReference type="RefSeq" id="WP_049741702.1">
    <property type="nucleotide sequence ID" value="NZ_BJON01000049.1"/>
</dbReference>
<dbReference type="STRING" id="54915.ADS79_27875"/>
<evidence type="ECO:0000313" key="2">
    <source>
        <dbReference type="EMBL" id="KNB69672.1"/>
    </source>
</evidence>
<keyword evidence="4" id="KW-1185">Reference proteome</keyword>
<evidence type="ECO:0000313" key="1">
    <source>
        <dbReference type="EMBL" id="GED73132.1"/>
    </source>
</evidence>
<gene>
    <name evidence="2" type="ORF">ADS79_27875</name>
    <name evidence="1" type="ORF">BRE01_68340</name>
</gene>
<proteinExistence type="predicted"/>
<reference evidence="3" key="1">
    <citation type="submission" date="2015-07" db="EMBL/GenBank/DDBJ databases">
        <title>Genome sequencing project for genomic taxonomy and phylogenomics of Bacillus-like bacteria.</title>
        <authorList>
            <person name="Liu B."/>
            <person name="Wang J."/>
            <person name="Zhu Y."/>
            <person name="Liu G."/>
            <person name="Chen Q."/>
            <person name="Chen Z."/>
            <person name="Lan J."/>
            <person name="Che J."/>
            <person name="Ge C."/>
            <person name="Shi H."/>
            <person name="Pan Z."/>
            <person name="Liu X."/>
        </authorList>
    </citation>
    <scope>NUCLEOTIDE SEQUENCE [LARGE SCALE GENOMIC DNA]</scope>
    <source>
        <strain evidence="3">DSM 9887</strain>
    </source>
</reference>
<comment type="caution">
    <text evidence="2">The sequence shown here is derived from an EMBL/GenBank/DDBJ whole genome shotgun (WGS) entry which is preliminary data.</text>
</comment>
<dbReference type="PATRIC" id="fig|54915.3.peg.4770"/>
<dbReference type="OrthoDB" id="2626496at2"/>
<organism evidence="2 3">
    <name type="scientific">Brevibacillus reuszeri</name>
    <dbReference type="NCBI Taxonomy" id="54915"/>
    <lineage>
        <taxon>Bacteria</taxon>
        <taxon>Bacillati</taxon>
        <taxon>Bacillota</taxon>
        <taxon>Bacilli</taxon>
        <taxon>Bacillales</taxon>
        <taxon>Paenibacillaceae</taxon>
        <taxon>Brevibacillus</taxon>
    </lineage>
</organism>
<name>A0A0K9YLZ2_9BACL</name>
<dbReference type="Proteomes" id="UP000036834">
    <property type="component" value="Unassembled WGS sequence"/>
</dbReference>
<dbReference type="EMBL" id="BJON01000049">
    <property type="protein sequence ID" value="GED73132.1"/>
    <property type="molecule type" value="Genomic_DNA"/>
</dbReference>
<reference evidence="1 4" key="3">
    <citation type="submission" date="2019-06" db="EMBL/GenBank/DDBJ databases">
        <title>Whole genome shotgun sequence of Brevibacillus reuszeri NBRC 15719.</title>
        <authorList>
            <person name="Hosoyama A."/>
            <person name="Uohara A."/>
            <person name="Ohji S."/>
            <person name="Ichikawa N."/>
        </authorList>
    </citation>
    <scope>NUCLEOTIDE SEQUENCE [LARGE SCALE GENOMIC DNA]</scope>
    <source>
        <strain evidence="1 4">NBRC 15719</strain>
    </source>
</reference>
<sequence length="87" mass="10278">MTEIKKIAYKKLIHQAFLDLKNSGAYDEATFYRNFRIAHAFHNLAEFIVVDFVGFNEDEFWSTVGALASQFDLHHYRKIFDETVTER</sequence>
<reference evidence="2" key="2">
    <citation type="submission" date="2015-07" db="EMBL/GenBank/DDBJ databases">
        <title>MeaNS - Measles Nucleotide Surveillance Program.</title>
        <authorList>
            <person name="Tran T."/>
            <person name="Druce J."/>
        </authorList>
    </citation>
    <scope>NUCLEOTIDE SEQUENCE</scope>
    <source>
        <strain evidence="2">DSM 9887</strain>
    </source>
</reference>
<evidence type="ECO:0000313" key="3">
    <source>
        <dbReference type="Proteomes" id="UP000036834"/>
    </source>
</evidence>
<dbReference type="AlphaFoldDB" id="A0A0K9YLZ2"/>
<accession>A0A0K9YLZ2</accession>